<dbReference type="SUPFAM" id="SSF55729">
    <property type="entry name" value="Acyl-CoA N-acyltransferases (Nat)"/>
    <property type="match status" value="1"/>
</dbReference>
<dbReference type="PANTHER" id="PTHR43300:SF7">
    <property type="entry name" value="UDP-N-ACETYLBACILLOSAMINE N-ACETYLTRANSFERASE"/>
    <property type="match status" value="1"/>
</dbReference>
<gene>
    <name evidence="8" type="ORF">EQY75_04620</name>
</gene>
<dbReference type="InterPro" id="IPR016181">
    <property type="entry name" value="Acyl_CoA_acyltransferase"/>
</dbReference>
<dbReference type="GO" id="GO:0016746">
    <property type="term" value="F:acyltransferase activity"/>
    <property type="evidence" value="ECO:0007669"/>
    <property type="project" value="UniProtKB-KW"/>
</dbReference>
<dbReference type="CDD" id="cd03360">
    <property type="entry name" value="LbH_AT_putative"/>
    <property type="match status" value="1"/>
</dbReference>
<feature type="active site" description="Proton acceptor" evidence="5">
    <location>
        <position position="143"/>
    </location>
</feature>
<dbReference type="Gene3D" id="3.40.630.30">
    <property type="match status" value="1"/>
</dbReference>
<dbReference type="Proteomes" id="UP000290889">
    <property type="component" value="Chromosome"/>
</dbReference>
<keyword evidence="4" id="KW-0012">Acyltransferase</keyword>
<keyword evidence="9" id="KW-1185">Reference proteome</keyword>
<keyword evidence="2 8" id="KW-0808">Transferase</keyword>
<protein>
    <submittedName>
        <fullName evidence="8">Acetyltransferase</fullName>
    </submittedName>
</protein>
<dbReference type="EMBL" id="CP035544">
    <property type="protein sequence ID" value="QBA63883.1"/>
    <property type="molecule type" value="Genomic_DNA"/>
</dbReference>
<evidence type="ECO:0000256" key="4">
    <source>
        <dbReference type="ARBA" id="ARBA00023315"/>
    </source>
</evidence>
<dbReference type="OrthoDB" id="9785911at2"/>
<dbReference type="InterPro" id="IPR020019">
    <property type="entry name" value="AcTrfase_PglD-like"/>
</dbReference>
<dbReference type="KEGG" id="mur:EQY75_04620"/>
<evidence type="ECO:0000256" key="5">
    <source>
        <dbReference type="PIRSR" id="PIRSR620019-1"/>
    </source>
</evidence>
<keyword evidence="3" id="KW-0677">Repeat</keyword>
<evidence type="ECO:0000256" key="6">
    <source>
        <dbReference type="PIRSR" id="PIRSR620019-2"/>
    </source>
</evidence>
<dbReference type="NCBIfam" id="TIGR03570">
    <property type="entry name" value="NeuD_NnaD"/>
    <property type="match status" value="1"/>
</dbReference>
<dbReference type="InterPro" id="IPR001451">
    <property type="entry name" value="Hexapep"/>
</dbReference>
<dbReference type="InterPro" id="IPR011004">
    <property type="entry name" value="Trimer_LpxA-like_sf"/>
</dbReference>
<dbReference type="InterPro" id="IPR041561">
    <property type="entry name" value="PglD_N"/>
</dbReference>
<accession>A0A411E8M5</accession>
<dbReference type="PANTHER" id="PTHR43300">
    <property type="entry name" value="ACETYLTRANSFERASE"/>
    <property type="match status" value="1"/>
</dbReference>
<comment type="similarity">
    <text evidence="1">Belongs to the transferase hexapeptide repeat family.</text>
</comment>
<evidence type="ECO:0000256" key="1">
    <source>
        <dbReference type="ARBA" id="ARBA00007274"/>
    </source>
</evidence>
<feature type="binding site" evidence="6">
    <location>
        <begin position="13"/>
        <end position="15"/>
    </location>
    <ligand>
        <name>substrate</name>
    </ligand>
</feature>
<dbReference type="PROSITE" id="PS00101">
    <property type="entry name" value="HEXAPEP_TRANSFERASES"/>
    <property type="match status" value="1"/>
</dbReference>
<reference evidence="8 9" key="1">
    <citation type="submission" date="2019-01" db="EMBL/GenBank/DDBJ databases">
        <title>Muriicola soli sp. nov., isolated from soil.</title>
        <authorList>
            <person name="Kang H.J."/>
            <person name="Kim S.B."/>
        </authorList>
    </citation>
    <scope>NUCLEOTIDE SEQUENCE [LARGE SCALE GENOMIC DNA]</scope>
    <source>
        <strain evidence="8 9">MMS17-SY002</strain>
    </source>
</reference>
<feature type="site" description="Increases basicity of active site His" evidence="5">
    <location>
        <position position="144"/>
    </location>
</feature>
<dbReference type="Gene3D" id="2.160.10.10">
    <property type="entry name" value="Hexapeptide repeat proteins"/>
    <property type="match status" value="1"/>
</dbReference>
<feature type="domain" description="PglD N-terminal" evidence="7">
    <location>
        <begin position="6"/>
        <end position="86"/>
    </location>
</feature>
<name>A0A411E8M5_9FLAO</name>
<evidence type="ECO:0000256" key="2">
    <source>
        <dbReference type="ARBA" id="ARBA00022679"/>
    </source>
</evidence>
<dbReference type="Pfam" id="PF17836">
    <property type="entry name" value="PglD_N"/>
    <property type="match status" value="1"/>
</dbReference>
<dbReference type="Pfam" id="PF00132">
    <property type="entry name" value="Hexapep"/>
    <property type="match status" value="1"/>
</dbReference>
<dbReference type="InterPro" id="IPR018357">
    <property type="entry name" value="Hexapep_transf_CS"/>
</dbReference>
<evidence type="ECO:0000313" key="8">
    <source>
        <dbReference type="EMBL" id="QBA63883.1"/>
    </source>
</evidence>
<evidence type="ECO:0000256" key="3">
    <source>
        <dbReference type="ARBA" id="ARBA00022737"/>
    </source>
</evidence>
<dbReference type="AlphaFoldDB" id="A0A411E8M5"/>
<sequence>MSKKENIVLIGASGHSKVVMDIVEKQGIYSIVGLIDSFKPIGTKVLDYEIIGSEETLNQLMETYNFKSGIISIGNNWVREAMFDKIQSISPDFNFVKAIDPSSIIGKNCSVGPGTVIMPGVIVNSDSSIGSHCILNTSSSLDHDGIMGDFSSLAPRSTVGGGVEIGPCSTIGLGAGVLEGITIGANCFIGAKSLTNKNVEDNNMVYGVPARFIRKIIKRKEILKGIQRIQEEPEIRNNPYEIITTKKKWDEILSKMGDYDFYHTFDYHQLSKRDEESILMFFYNDGQNKIAIPFLKRAIENTTYYDLSSVYGYAGPICNTHYLNFDKARFKNVFNQFIERENIVSVFSRLNPFIRNQQDILEGIGEIVNIGPVVNIDLTPDLNAQRALFSKTTKRYLNKTRRLFTIEYCKNTEEILPFISLYYKTMERVGAEKRYYFNKEYFTRLFNSSDFNAEIVYARSIETDEIVCGALMVMTNGIVQYHLSGTKVEFLNNTPLRLLIDITRIKATKKGYEYFNLGGGLGGNEDSLFYFKSSFSKDIKEFKVWKHIANEKVYNTLCKEYWNNFKNDEASRDFDFFPLYRLDA</sequence>
<evidence type="ECO:0000313" key="9">
    <source>
        <dbReference type="Proteomes" id="UP000290889"/>
    </source>
</evidence>
<feature type="binding site" evidence="6">
    <location>
        <position position="74"/>
    </location>
    <ligand>
        <name>substrate</name>
    </ligand>
</feature>
<dbReference type="SUPFAM" id="SSF51161">
    <property type="entry name" value="Trimeric LpxA-like enzymes"/>
    <property type="match status" value="1"/>
</dbReference>
<dbReference type="InterPro" id="IPR050179">
    <property type="entry name" value="Trans_hexapeptide_repeat"/>
</dbReference>
<evidence type="ECO:0000259" key="7">
    <source>
        <dbReference type="Pfam" id="PF17836"/>
    </source>
</evidence>
<dbReference type="RefSeq" id="WP_129603295.1">
    <property type="nucleotide sequence ID" value="NZ_CP035544.1"/>
</dbReference>
<organism evidence="8 9">
    <name type="scientific">Muriicola soli</name>
    <dbReference type="NCBI Taxonomy" id="2507538"/>
    <lineage>
        <taxon>Bacteria</taxon>
        <taxon>Pseudomonadati</taxon>
        <taxon>Bacteroidota</taxon>
        <taxon>Flavobacteriia</taxon>
        <taxon>Flavobacteriales</taxon>
        <taxon>Flavobacteriaceae</taxon>
        <taxon>Muriicola</taxon>
    </lineage>
</organism>
<proteinExistence type="inferred from homology"/>
<dbReference type="Gene3D" id="3.40.50.20">
    <property type="match status" value="1"/>
</dbReference>